<comment type="caution">
    <text evidence="1">The sequence shown here is derived from an EMBL/GenBank/DDBJ whole genome shotgun (WGS) entry which is preliminary data.</text>
</comment>
<proteinExistence type="predicted"/>
<accession>A0AC60R082</accession>
<gene>
    <name evidence="1" type="ORF">HPB47_003007</name>
</gene>
<dbReference type="EMBL" id="JABSTQ010001041">
    <property type="protein sequence ID" value="KAG0445021.1"/>
    <property type="molecule type" value="Genomic_DNA"/>
</dbReference>
<keyword evidence="2" id="KW-1185">Reference proteome</keyword>
<organism evidence="1 2">
    <name type="scientific">Ixodes persulcatus</name>
    <name type="common">Taiga tick</name>
    <dbReference type="NCBI Taxonomy" id="34615"/>
    <lineage>
        <taxon>Eukaryota</taxon>
        <taxon>Metazoa</taxon>
        <taxon>Ecdysozoa</taxon>
        <taxon>Arthropoda</taxon>
        <taxon>Chelicerata</taxon>
        <taxon>Arachnida</taxon>
        <taxon>Acari</taxon>
        <taxon>Parasitiformes</taxon>
        <taxon>Ixodida</taxon>
        <taxon>Ixodoidea</taxon>
        <taxon>Ixodidae</taxon>
        <taxon>Ixodinae</taxon>
        <taxon>Ixodes</taxon>
    </lineage>
</organism>
<reference evidence="1 2" key="1">
    <citation type="journal article" date="2020" name="Cell">
        <title>Large-Scale Comparative Analyses of Tick Genomes Elucidate Their Genetic Diversity and Vector Capacities.</title>
        <authorList>
            <consortium name="Tick Genome and Microbiome Consortium (TIGMIC)"/>
            <person name="Jia N."/>
            <person name="Wang J."/>
            <person name="Shi W."/>
            <person name="Du L."/>
            <person name="Sun Y."/>
            <person name="Zhan W."/>
            <person name="Jiang J.F."/>
            <person name="Wang Q."/>
            <person name="Zhang B."/>
            <person name="Ji P."/>
            <person name="Bell-Sakyi L."/>
            <person name="Cui X.M."/>
            <person name="Yuan T.T."/>
            <person name="Jiang B.G."/>
            <person name="Yang W.F."/>
            <person name="Lam T.T."/>
            <person name="Chang Q.C."/>
            <person name="Ding S.J."/>
            <person name="Wang X.J."/>
            <person name="Zhu J.G."/>
            <person name="Ruan X.D."/>
            <person name="Zhao L."/>
            <person name="Wei J.T."/>
            <person name="Ye R.Z."/>
            <person name="Que T.C."/>
            <person name="Du C.H."/>
            <person name="Zhou Y.H."/>
            <person name="Cheng J.X."/>
            <person name="Dai P.F."/>
            <person name="Guo W.B."/>
            <person name="Han X.H."/>
            <person name="Huang E.J."/>
            <person name="Li L.F."/>
            <person name="Wei W."/>
            <person name="Gao Y.C."/>
            <person name="Liu J.Z."/>
            <person name="Shao H.Z."/>
            <person name="Wang X."/>
            <person name="Wang C.C."/>
            <person name="Yang T.C."/>
            <person name="Huo Q.B."/>
            <person name="Li W."/>
            <person name="Chen H.Y."/>
            <person name="Chen S.E."/>
            <person name="Zhou L.G."/>
            <person name="Ni X.B."/>
            <person name="Tian J.H."/>
            <person name="Sheng Y."/>
            <person name="Liu T."/>
            <person name="Pan Y.S."/>
            <person name="Xia L.Y."/>
            <person name="Li J."/>
            <person name="Zhao F."/>
            <person name="Cao W.C."/>
        </authorList>
    </citation>
    <scope>NUCLEOTIDE SEQUENCE [LARGE SCALE GENOMIC DNA]</scope>
    <source>
        <strain evidence="1">Iper-2018</strain>
    </source>
</reference>
<evidence type="ECO:0000313" key="1">
    <source>
        <dbReference type="EMBL" id="KAG0445021.1"/>
    </source>
</evidence>
<sequence>MCGVRSPPPLVDNRTPAPEDSFLVASVARTAPLKFGSRVPPSSGPILKTLAVSAVDILGPPSRTASAPDAPHVLRQSQMGSSSERPPTMGDRRLSPVWMPVSRGGPEVFSSASWKLALLKETTLLPGKLLRSKPRRRRAPSGTLTGTVRNTIAWQRPSRRPGNKAFEHQLK</sequence>
<protein>
    <submittedName>
        <fullName evidence="1">Uncharacterized protein</fullName>
    </submittedName>
</protein>
<dbReference type="Proteomes" id="UP000805193">
    <property type="component" value="Unassembled WGS sequence"/>
</dbReference>
<evidence type="ECO:0000313" key="2">
    <source>
        <dbReference type="Proteomes" id="UP000805193"/>
    </source>
</evidence>
<name>A0AC60R082_IXOPE</name>